<dbReference type="InterPro" id="IPR007627">
    <property type="entry name" value="RNA_pol_sigma70_r2"/>
</dbReference>
<evidence type="ECO:0000259" key="5">
    <source>
        <dbReference type="Pfam" id="PF04542"/>
    </source>
</evidence>
<dbReference type="GO" id="GO:0016987">
    <property type="term" value="F:sigma factor activity"/>
    <property type="evidence" value="ECO:0007669"/>
    <property type="project" value="UniProtKB-KW"/>
</dbReference>
<sequence>MAELSDKDIIEKIKNGEIDYYSYIVKKYTTSIYRYIERKLFKKDEADDLVQNVFISFYKAIEKFDEKRPIKPYLFQIVQNELKMYYRSKKPTTSLYDVIYLEDDRLQDITDDDYLSHLNQVERNIFQYISKGYSYEEIEKLLKKPVNTIKSIVRRGRIKIKSAYADKK</sequence>
<feature type="domain" description="RNA polymerase sigma factor 70 region 4 type 2" evidence="6">
    <location>
        <begin position="113"/>
        <end position="159"/>
    </location>
</feature>
<dbReference type="PANTHER" id="PTHR43133">
    <property type="entry name" value="RNA POLYMERASE ECF-TYPE SIGMA FACTO"/>
    <property type="match status" value="1"/>
</dbReference>
<gene>
    <name evidence="7" type="ORF">UR42_C0014G0002</name>
</gene>
<dbReference type="InterPro" id="IPR039425">
    <property type="entry name" value="RNA_pol_sigma-70-like"/>
</dbReference>
<keyword evidence="3" id="KW-0731">Sigma factor</keyword>
<dbReference type="Proteomes" id="UP000034045">
    <property type="component" value="Unassembled WGS sequence"/>
</dbReference>
<dbReference type="InterPro" id="IPR036388">
    <property type="entry name" value="WH-like_DNA-bd_sf"/>
</dbReference>
<accession>A0A0G0D7R7</accession>
<dbReference type="Pfam" id="PF08281">
    <property type="entry name" value="Sigma70_r4_2"/>
    <property type="match status" value="1"/>
</dbReference>
<comment type="caution">
    <text evidence="7">The sequence shown here is derived from an EMBL/GenBank/DDBJ whole genome shotgun (WGS) entry which is preliminary data.</text>
</comment>
<dbReference type="Gene3D" id="1.10.1740.10">
    <property type="match status" value="1"/>
</dbReference>
<dbReference type="GO" id="GO:0003677">
    <property type="term" value="F:DNA binding"/>
    <property type="evidence" value="ECO:0007669"/>
    <property type="project" value="InterPro"/>
</dbReference>
<dbReference type="InterPro" id="IPR013324">
    <property type="entry name" value="RNA_pol_sigma_r3/r4-like"/>
</dbReference>
<dbReference type="EMBL" id="LBPD01000014">
    <property type="protein sequence ID" value="KKP51492.1"/>
    <property type="molecule type" value="Genomic_DNA"/>
</dbReference>
<evidence type="ECO:0000313" key="7">
    <source>
        <dbReference type="EMBL" id="KKP51492.1"/>
    </source>
</evidence>
<comment type="similarity">
    <text evidence="1">Belongs to the sigma-70 factor family. ECF subfamily.</text>
</comment>
<dbReference type="Gene3D" id="1.10.10.10">
    <property type="entry name" value="Winged helix-like DNA-binding domain superfamily/Winged helix DNA-binding domain"/>
    <property type="match status" value="1"/>
</dbReference>
<dbReference type="InterPro" id="IPR014284">
    <property type="entry name" value="RNA_pol_sigma-70_dom"/>
</dbReference>
<feature type="domain" description="RNA polymerase sigma-70 region 2" evidence="5">
    <location>
        <begin position="25"/>
        <end position="90"/>
    </location>
</feature>
<dbReference type="AlphaFoldDB" id="A0A0G0D7R7"/>
<dbReference type="InterPro" id="IPR013249">
    <property type="entry name" value="RNA_pol_sigma70_r4_t2"/>
</dbReference>
<protein>
    <submittedName>
        <fullName evidence="7">RNA polymerase, sigma-24 subunit, ECF subfamily</fullName>
    </submittedName>
</protein>
<evidence type="ECO:0000259" key="6">
    <source>
        <dbReference type="Pfam" id="PF08281"/>
    </source>
</evidence>
<dbReference type="PANTHER" id="PTHR43133:SF51">
    <property type="entry name" value="RNA POLYMERASE SIGMA FACTOR"/>
    <property type="match status" value="1"/>
</dbReference>
<dbReference type="GO" id="GO:0006352">
    <property type="term" value="P:DNA-templated transcription initiation"/>
    <property type="evidence" value="ECO:0007669"/>
    <property type="project" value="InterPro"/>
</dbReference>
<dbReference type="Pfam" id="PF04542">
    <property type="entry name" value="Sigma70_r2"/>
    <property type="match status" value="1"/>
</dbReference>
<name>A0A0G0D7R7_9BACT</name>
<evidence type="ECO:0000256" key="2">
    <source>
        <dbReference type="ARBA" id="ARBA00023015"/>
    </source>
</evidence>
<evidence type="ECO:0000256" key="1">
    <source>
        <dbReference type="ARBA" id="ARBA00010641"/>
    </source>
</evidence>
<dbReference type="NCBIfam" id="TIGR02937">
    <property type="entry name" value="sigma70-ECF"/>
    <property type="match status" value="1"/>
</dbReference>
<reference evidence="7 8" key="1">
    <citation type="journal article" date="2015" name="Nature">
        <title>rRNA introns, odd ribosomes, and small enigmatic genomes across a large radiation of phyla.</title>
        <authorList>
            <person name="Brown C.T."/>
            <person name="Hug L.A."/>
            <person name="Thomas B.C."/>
            <person name="Sharon I."/>
            <person name="Castelle C.J."/>
            <person name="Singh A."/>
            <person name="Wilkins M.J."/>
            <person name="Williams K.H."/>
            <person name="Banfield J.F."/>
        </authorList>
    </citation>
    <scope>NUCLEOTIDE SEQUENCE [LARGE SCALE GENOMIC DNA]</scope>
</reference>
<keyword evidence="4" id="KW-0804">Transcription</keyword>
<evidence type="ECO:0000313" key="8">
    <source>
        <dbReference type="Proteomes" id="UP000034045"/>
    </source>
</evidence>
<proteinExistence type="inferred from homology"/>
<evidence type="ECO:0000256" key="3">
    <source>
        <dbReference type="ARBA" id="ARBA00023082"/>
    </source>
</evidence>
<dbReference type="SUPFAM" id="SSF88659">
    <property type="entry name" value="Sigma3 and sigma4 domains of RNA polymerase sigma factors"/>
    <property type="match status" value="1"/>
</dbReference>
<dbReference type="InterPro" id="IPR013325">
    <property type="entry name" value="RNA_pol_sigma_r2"/>
</dbReference>
<dbReference type="SUPFAM" id="SSF88946">
    <property type="entry name" value="Sigma2 domain of RNA polymerase sigma factors"/>
    <property type="match status" value="1"/>
</dbReference>
<evidence type="ECO:0000256" key="4">
    <source>
        <dbReference type="ARBA" id="ARBA00023163"/>
    </source>
</evidence>
<organism evidence="7 8">
    <name type="scientific">Candidatus Roizmanbacteria bacterium GW2011_GWA2_33_33</name>
    <dbReference type="NCBI Taxonomy" id="1618476"/>
    <lineage>
        <taxon>Bacteria</taxon>
        <taxon>Candidatus Roizmaniibacteriota</taxon>
    </lineage>
</organism>
<keyword evidence="2" id="KW-0805">Transcription regulation</keyword>